<reference evidence="1" key="1">
    <citation type="submission" date="2014-09" db="EMBL/GenBank/DDBJ databases">
        <authorList>
            <person name="Magalhaes I.L.F."/>
            <person name="Oliveira U."/>
            <person name="Santos F.R."/>
            <person name="Vidigal T.H.D.A."/>
            <person name="Brescovit A.D."/>
            <person name="Santos A.J."/>
        </authorList>
    </citation>
    <scope>NUCLEOTIDE SEQUENCE</scope>
    <source>
        <tissue evidence="1">Shoot tissue taken approximately 20 cm above the soil surface</tissue>
    </source>
</reference>
<reference evidence="1" key="2">
    <citation type="journal article" date="2015" name="Data Brief">
        <title>Shoot transcriptome of the giant reed, Arundo donax.</title>
        <authorList>
            <person name="Barrero R.A."/>
            <person name="Guerrero F.D."/>
            <person name="Moolhuijzen P."/>
            <person name="Goolsby J.A."/>
            <person name="Tidwell J."/>
            <person name="Bellgard S.E."/>
            <person name="Bellgard M.I."/>
        </authorList>
    </citation>
    <scope>NUCLEOTIDE SEQUENCE</scope>
    <source>
        <tissue evidence="1">Shoot tissue taken approximately 20 cm above the soil surface</tissue>
    </source>
</reference>
<accession>A0A0A9HEV2</accession>
<protein>
    <submittedName>
        <fullName evidence="1">Uncharacterized protein</fullName>
    </submittedName>
</protein>
<name>A0A0A9HEV2_ARUDO</name>
<dbReference type="AlphaFoldDB" id="A0A0A9HEV2"/>
<organism evidence="1">
    <name type="scientific">Arundo donax</name>
    <name type="common">Giant reed</name>
    <name type="synonym">Donax arundinaceus</name>
    <dbReference type="NCBI Taxonomy" id="35708"/>
    <lineage>
        <taxon>Eukaryota</taxon>
        <taxon>Viridiplantae</taxon>
        <taxon>Streptophyta</taxon>
        <taxon>Embryophyta</taxon>
        <taxon>Tracheophyta</taxon>
        <taxon>Spermatophyta</taxon>
        <taxon>Magnoliopsida</taxon>
        <taxon>Liliopsida</taxon>
        <taxon>Poales</taxon>
        <taxon>Poaceae</taxon>
        <taxon>PACMAD clade</taxon>
        <taxon>Arundinoideae</taxon>
        <taxon>Arundineae</taxon>
        <taxon>Arundo</taxon>
    </lineage>
</organism>
<proteinExistence type="predicted"/>
<sequence>MTLSNLDSNTVPRVLQHRY</sequence>
<evidence type="ECO:0000313" key="1">
    <source>
        <dbReference type="EMBL" id="JAE34344.1"/>
    </source>
</evidence>
<dbReference type="EMBL" id="GBRH01163552">
    <property type="protein sequence ID" value="JAE34344.1"/>
    <property type="molecule type" value="Transcribed_RNA"/>
</dbReference>